<name>A0AAW1DT73_9HEMI</name>
<dbReference type="Proteomes" id="UP001461498">
    <property type="component" value="Unassembled WGS sequence"/>
</dbReference>
<keyword evidence="2" id="KW-1185">Reference proteome</keyword>
<dbReference type="EMBL" id="JAPXFL010000001">
    <property type="protein sequence ID" value="KAK9512712.1"/>
    <property type="molecule type" value="Genomic_DNA"/>
</dbReference>
<protein>
    <submittedName>
        <fullName evidence="1">Uncharacterized protein</fullName>
    </submittedName>
</protein>
<dbReference type="AlphaFoldDB" id="A0AAW1DT73"/>
<reference evidence="1 2" key="1">
    <citation type="submission" date="2022-12" db="EMBL/GenBank/DDBJ databases">
        <title>Chromosome-level genome assembly of true bugs.</title>
        <authorList>
            <person name="Ma L."/>
            <person name="Li H."/>
        </authorList>
    </citation>
    <scope>NUCLEOTIDE SEQUENCE [LARGE SCALE GENOMIC DNA]</scope>
    <source>
        <strain evidence="1">Lab_2022b</strain>
    </source>
</reference>
<proteinExistence type="predicted"/>
<accession>A0AAW1DT73</accession>
<organism evidence="1 2">
    <name type="scientific">Rhynocoris fuscipes</name>
    <dbReference type="NCBI Taxonomy" id="488301"/>
    <lineage>
        <taxon>Eukaryota</taxon>
        <taxon>Metazoa</taxon>
        <taxon>Ecdysozoa</taxon>
        <taxon>Arthropoda</taxon>
        <taxon>Hexapoda</taxon>
        <taxon>Insecta</taxon>
        <taxon>Pterygota</taxon>
        <taxon>Neoptera</taxon>
        <taxon>Paraneoptera</taxon>
        <taxon>Hemiptera</taxon>
        <taxon>Heteroptera</taxon>
        <taxon>Panheteroptera</taxon>
        <taxon>Cimicomorpha</taxon>
        <taxon>Reduviidae</taxon>
        <taxon>Harpactorinae</taxon>
        <taxon>Harpactorini</taxon>
        <taxon>Rhynocoris</taxon>
    </lineage>
</organism>
<comment type="caution">
    <text evidence="1">The sequence shown here is derived from an EMBL/GenBank/DDBJ whole genome shotgun (WGS) entry which is preliminary data.</text>
</comment>
<gene>
    <name evidence="1" type="ORF">O3M35_001077</name>
</gene>
<evidence type="ECO:0000313" key="1">
    <source>
        <dbReference type="EMBL" id="KAK9512712.1"/>
    </source>
</evidence>
<evidence type="ECO:0000313" key="2">
    <source>
        <dbReference type="Proteomes" id="UP001461498"/>
    </source>
</evidence>
<sequence length="60" mass="6862">MKNLARFHAMSRVLLKKGLLRNDDLKPMYLASETTVSRRLVEGGLKQVSQVMASSWPSEW</sequence>